<dbReference type="SUPFAM" id="SSF100934">
    <property type="entry name" value="Heat shock protein 70kD (HSP70), C-terminal subdomain"/>
    <property type="match status" value="1"/>
</dbReference>
<evidence type="ECO:0000256" key="1">
    <source>
        <dbReference type="ARBA" id="ARBA00022741"/>
    </source>
</evidence>
<dbReference type="FunFam" id="3.30.420.40:FF:000026">
    <property type="entry name" value="Heat shock protein 70"/>
    <property type="match status" value="1"/>
</dbReference>
<dbReference type="Gene3D" id="2.60.34.10">
    <property type="entry name" value="Substrate Binding Domain Of DNAk, Chain A, domain 1"/>
    <property type="match status" value="1"/>
</dbReference>
<dbReference type="PANTHER" id="PTHR19375">
    <property type="entry name" value="HEAT SHOCK PROTEIN 70KDA"/>
    <property type="match status" value="1"/>
</dbReference>
<dbReference type="GO" id="GO:0005524">
    <property type="term" value="F:ATP binding"/>
    <property type="evidence" value="ECO:0007669"/>
    <property type="project" value="UniProtKB-KW"/>
</dbReference>
<evidence type="ECO:0000313" key="5">
    <source>
        <dbReference type="EMBL" id="QBK88936.1"/>
    </source>
</evidence>
<dbReference type="SUPFAM" id="SSF100920">
    <property type="entry name" value="Heat shock protein 70kD (HSP70), peptide-binding domain"/>
    <property type="match status" value="1"/>
</dbReference>
<accession>A0A481Z3G9</accession>
<evidence type="ECO:0000256" key="2">
    <source>
        <dbReference type="ARBA" id="ARBA00022840"/>
    </source>
</evidence>
<dbReference type="InterPro" id="IPR029048">
    <property type="entry name" value="HSP70_C_sf"/>
</dbReference>
<dbReference type="Gene3D" id="3.30.30.30">
    <property type="match status" value="1"/>
</dbReference>
<dbReference type="FunFam" id="3.90.640.10:FF:000002">
    <property type="entry name" value="Heat shock 70 kDa"/>
    <property type="match status" value="1"/>
</dbReference>
<dbReference type="Gene3D" id="3.30.420.40">
    <property type="match status" value="2"/>
</dbReference>
<evidence type="ECO:0000256" key="4">
    <source>
        <dbReference type="SAM" id="MobiDB-lite"/>
    </source>
</evidence>
<dbReference type="PROSITE" id="PS00297">
    <property type="entry name" value="HSP70_1"/>
    <property type="match status" value="1"/>
</dbReference>
<reference evidence="5" key="1">
    <citation type="journal article" date="2019" name="MBio">
        <title>Virus Genomes from Deep Sea Sediments Expand the Ocean Megavirome and Support Independent Origins of Viral Gigantism.</title>
        <authorList>
            <person name="Backstrom D."/>
            <person name="Yutin N."/>
            <person name="Jorgensen S.L."/>
            <person name="Dharamshi J."/>
            <person name="Homa F."/>
            <person name="Zaremba-Niedwiedzka K."/>
            <person name="Spang A."/>
            <person name="Wolf Y.I."/>
            <person name="Koonin E.V."/>
            <person name="Ettema T.J."/>
        </authorList>
    </citation>
    <scope>NUCLEOTIDE SEQUENCE</scope>
</reference>
<dbReference type="FunFam" id="3.30.30.30:FF:000001">
    <property type="entry name" value="heat shock 70 kDa protein-like"/>
    <property type="match status" value="1"/>
</dbReference>
<feature type="compositionally biased region" description="Acidic residues" evidence="4">
    <location>
        <begin position="624"/>
        <end position="670"/>
    </location>
</feature>
<dbReference type="InterPro" id="IPR043129">
    <property type="entry name" value="ATPase_NBD"/>
</dbReference>
<keyword evidence="1 3" id="KW-0547">Nucleotide-binding</keyword>
<name>A0A481Z3G9_9VIRU</name>
<organism evidence="5">
    <name type="scientific">Mimivirus LCMiAC02</name>
    <dbReference type="NCBI Taxonomy" id="2506609"/>
    <lineage>
        <taxon>Viruses</taxon>
        <taxon>Varidnaviria</taxon>
        <taxon>Bamfordvirae</taxon>
        <taxon>Nucleocytoviricota</taxon>
        <taxon>Megaviricetes</taxon>
        <taxon>Imitervirales</taxon>
        <taxon>Mimiviridae</taxon>
        <taxon>Klosneuvirinae</taxon>
    </lineage>
</organism>
<dbReference type="Gene3D" id="1.20.1270.10">
    <property type="match status" value="1"/>
</dbReference>
<dbReference type="InterPro" id="IPR018181">
    <property type="entry name" value="Heat_shock_70_CS"/>
</dbReference>
<dbReference type="EMBL" id="MK500406">
    <property type="protein sequence ID" value="QBK88936.1"/>
    <property type="molecule type" value="Genomic_DNA"/>
</dbReference>
<dbReference type="Pfam" id="PF00012">
    <property type="entry name" value="HSP70"/>
    <property type="match status" value="1"/>
</dbReference>
<proteinExistence type="inferred from homology"/>
<dbReference type="PROSITE" id="PS01036">
    <property type="entry name" value="HSP70_3"/>
    <property type="match status" value="1"/>
</dbReference>
<dbReference type="PROSITE" id="PS00329">
    <property type="entry name" value="HSP70_2"/>
    <property type="match status" value="1"/>
</dbReference>
<gene>
    <name evidence="5" type="ORF">LCMiAC02_00290</name>
</gene>
<feature type="region of interest" description="Disordered" evidence="4">
    <location>
        <begin position="609"/>
        <end position="670"/>
    </location>
</feature>
<comment type="similarity">
    <text evidence="3">Belongs to the heat shock protein 70 family.</text>
</comment>
<dbReference type="PRINTS" id="PR00301">
    <property type="entry name" value="HEATSHOCK70"/>
</dbReference>
<protein>
    <submittedName>
        <fullName evidence="5">Hsp70 protein</fullName>
    </submittedName>
</protein>
<dbReference type="FunFam" id="2.60.34.10:FF:000002">
    <property type="entry name" value="Heat shock 70 kDa"/>
    <property type="match status" value="1"/>
</dbReference>
<dbReference type="InterPro" id="IPR013126">
    <property type="entry name" value="Hsp_70_fam"/>
</dbReference>
<evidence type="ECO:0000256" key="3">
    <source>
        <dbReference type="RuleBase" id="RU003322"/>
    </source>
</evidence>
<dbReference type="GO" id="GO:0140662">
    <property type="term" value="F:ATP-dependent protein folding chaperone"/>
    <property type="evidence" value="ECO:0007669"/>
    <property type="project" value="InterPro"/>
</dbReference>
<keyword evidence="2 3" id="KW-0067">ATP-binding</keyword>
<dbReference type="InterPro" id="IPR029047">
    <property type="entry name" value="HSP70_peptide-bd_sf"/>
</dbReference>
<dbReference type="NCBIfam" id="NF001413">
    <property type="entry name" value="PRK00290.1"/>
    <property type="match status" value="1"/>
</dbReference>
<sequence length="670" mass="75797">MTQNKKEVAIGIDLGTTISVVGIYKDGKVEIITNEHGERLTPSYVSFDDDERLIGRPAKNQANSNPTNTVYDTKRLLGRTFDDPTVQEDMKYWPFKIANNDNKPLICVKYKGEKRKFTPEEVSAMILSKMKETAEEYLGHEVKNAVITVPAYFNNAQRIATKDAGRIAGLNVLRIVNEPTAAALAYGLEKTTEERTVLIFDIGGGTFDVSVLTIYDGIFEVKATNGDTHLGGEDFDKKLVKYCLKEFQKKNKKLDINKYIKNKRVLQKLKTACEKAKITLSTSKSVWIEVDALYKSIDFRCKITKARFENMCMKDFKKCLEPVKKVLKDANMTKKDIDDIVLVGGSTRIPKIREILSEFFDGKELKKDINPDEAVAYGAAIQAAILSNSDDEKLDQLVLIDVTPLSLGIETAGGIMTNLIDRNSTIPCTKEKIFSTHRDNQLGVTIQVYEGERALTENNSLLGTFNLEGFPPMLRGKPQINVKFDIDTNGILQVSAKEKRSGNKNKIVIRNDKNRFTEEQLNKMISDAEKMSTEDQIIRECIEAKNSFENYIYGVRNSLDNEELKEKLGEEKCKKINDIIIENILWIEDNDDLSKEDYDDKQKSIGDIISPILESAYRQKDQSDNEDNENNEDDDENEGDDEGEENDEGEEDDDEEEENNEDNGEDDGED</sequence>
<dbReference type="Gene3D" id="3.90.640.10">
    <property type="entry name" value="Actin, Chain A, domain 4"/>
    <property type="match status" value="1"/>
</dbReference>
<dbReference type="SUPFAM" id="SSF53067">
    <property type="entry name" value="Actin-like ATPase domain"/>
    <property type="match status" value="2"/>
</dbReference>